<organism evidence="1 2">
    <name type="scientific">Chitinophaga fulva</name>
    <dbReference type="NCBI Taxonomy" id="2728842"/>
    <lineage>
        <taxon>Bacteria</taxon>
        <taxon>Pseudomonadati</taxon>
        <taxon>Bacteroidota</taxon>
        <taxon>Chitinophagia</taxon>
        <taxon>Chitinophagales</taxon>
        <taxon>Chitinophagaceae</taxon>
        <taxon>Chitinophaga</taxon>
    </lineage>
</organism>
<proteinExistence type="predicted"/>
<dbReference type="EMBL" id="JABBGC010000003">
    <property type="protein sequence ID" value="NML40431.1"/>
    <property type="molecule type" value="Genomic_DNA"/>
</dbReference>
<dbReference type="RefSeq" id="WP_169227532.1">
    <property type="nucleotide sequence ID" value="NZ_JABBGC010000003.1"/>
</dbReference>
<accession>A0A848GSG4</accession>
<sequence>MKKLFSQIDKKKFKPRYFIVMGKYKDSNAWAPMTFDNESQSFCWANPSDAYHSDESVELYDRPTAIYLLGETIHKKDGHSGFDYRLLPVYTGFEIAPKLYMIMEDRRDDKPLVPLCKGEYAPLTWANTGKSDLPLPELFDLYSAHRMVAMQKKWEIENNVHPEEYLNIIIVPMQYNPTDSISEDYLNQLSKHLLIAQL</sequence>
<name>A0A848GSG4_9BACT</name>
<keyword evidence="2" id="KW-1185">Reference proteome</keyword>
<gene>
    <name evidence="1" type="ORF">HHL17_24755</name>
</gene>
<evidence type="ECO:0000313" key="2">
    <source>
        <dbReference type="Proteomes" id="UP000583266"/>
    </source>
</evidence>
<evidence type="ECO:0000313" key="1">
    <source>
        <dbReference type="EMBL" id="NML40431.1"/>
    </source>
</evidence>
<reference evidence="1 2" key="1">
    <citation type="submission" date="2020-04" db="EMBL/GenBank/DDBJ databases">
        <title>Chitinophaga sp. G-6-1-13 sp. nov., isolated from soil.</title>
        <authorList>
            <person name="Dahal R.H."/>
            <person name="Chaudhary D.K."/>
        </authorList>
    </citation>
    <scope>NUCLEOTIDE SEQUENCE [LARGE SCALE GENOMIC DNA]</scope>
    <source>
        <strain evidence="1 2">G-6-1-13</strain>
    </source>
</reference>
<comment type="caution">
    <text evidence="1">The sequence shown here is derived from an EMBL/GenBank/DDBJ whole genome shotgun (WGS) entry which is preliminary data.</text>
</comment>
<dbReference type="AlphaFoldDB" id="A0A848GSG4"/>
<dbReference type="Proteomes" id="UP000583266">
    <property type="component" value="Unassembled WGS sequence"/>
</dbReference>
<protein>
    <submittedName>
        <fullName evidence="1">Uncharacterized protein</fullName>
    </submittedName>
</protein>